<dbReference type="GO" id="GO:0003677">
    <property type="term" value="F:DNA binding"/>
    <property type="evidence" value="ECO:0007669"/>
    <property type="project" value="InterPro"/>
</dbReference>
<dbReference type="SUPFAM" id="SSF53335">
    <property type="entry name" value="S-adenosyl-L-methionine-dependent methyltransferases"/>
    <property type="match status" value="1"/>
</dbReference>
<dbReference type="EMBL" id="CAJNJA010015237">
    <property type="protein sequence ID" value="CAE7358371.1"/>
    <property type="molecule type" value="Genomic_DNA"/>
</dbReference>
<dbReference type="SUPFAM" id="SSF56672">
    <property type="entry name" value="DNA/RNA polymerases"/>
    <property type="match status" value="1"/>
</dbReference>
<feature type="compositionally biased region" description="Low complexity" evidence="2">
    <location>
        <begin position="633"/>
        <end position="643"/>
    </location>
</feature>
<dbReference type="InterPro" id="IPR011010">
    <property type="entry name" value="DNA_brk_join_enz"/>
</dbReference>
<dbReference type="PANTHER" id="PTHR33050:SF7">
    <property type="entry name" value="RIBONUCLEASE H"/>
    <property type="match status" value="1"/>
</dbReference>
<feature type="region of interest" description="Disordered" evidence="2">
    <location>
        <begin position="1141"/>
        <end position="1162"/>
    </location>
</feature>
<accession>A0A812PCR3</accession>
<comment type="caution">
    <text evidence="3">The sequence shown here is derived from an EMBL/GenBank/DDBJ whole genome shotgun (WGS) entry which is preliminary data.</text>
</comment>
<name>A0A812PCR3_9DINO</name>
<dbReference type="GO" id="GO:0015074">
    <property type="term" value="P:DNA integration"/>
    <property type="evidence" value="ECO:0007669"/>
    <property type="project" value="InterPro"/>
</dbReference>
<dbReference type="Gene3D" id="1.10.443.10">
    <property type="entry name" value="Intergrase catalytic core"/>
    <property type="match status" value="1"/>
</dbReference>
<dbReference type="PANTHER" id="PTHR33050">
    <property type="entry name" value="REVERSE TRANSCRIPTASE DOMAIN-CONTAINING PROTEIN"/>
    <property type="match status" value="1"/>
</dbReference>
<protein>
    <submittedName>
        <fullName evidence="3">DNMT3A protein</fullName>
    </submittedName>
</protein>
<feature type="region of interest" description="Disordered" evidence="2">
    <location>
        <begin position="633"/>
        <end position="652"/>
    </location>
</feature>
<gene>
    <name evidence="3" type="primary">DNMT3A</name>
    <name evidence="3" type="ORF">SNEC2469_LOCUS9413</name>
</gene>
<sequence length="1952" mass="216678">MKILGFLEEPVALDVYDAGYEWVRHMLLEAWVETKADDRWKMGPFVDLLTSLKLRVIQDRAIWLAALAPDWGAVQFSLRFILSNVDYLIQGGCAFLGYRVGFPGAAGDSGCSACSGGVSARRLPSTANRQTSAMEAARPENRQRALAALDQDVLASSTVSSNSCGVRLYESVCRTWGVEPWPLSRESTRAFGACLKAGAYKSVAVYYSALASHQLRTMWQAPSPEDHFHVPVLRQVLRWDAEPAPFDGQDPHHMAEVGHVTFNEKLGEVTLMLPVQKCDTRGLLCCRTLRCACRAAQQLLCPFHSMRRHMLRLAELGTSATSTRAPLFPNQDGGVMSKEEFIRCARTTLQACGVELTREFEGVALQRFSGHIARVSGAQWLHNLGVPMQMLQVLGRWSSLTILKYLQGAPLQTLPETAACALNPGPMAARKEAAWLLIPTPAATGSGDAVTMVSDSEEDTAPQQARIPQTGARAAGSSEEMSQIRSELAVMQSALEQLRDKAANPPAAWTTVCGWRYGLSQFYRGRAQAALARLPPTLAEIERDRSLGDLDYVTWDYGDLGRQDRSGSRTWEAAERQAGAGDTVRAYLQARGILSVGTLAMVARDDASYACLNCRKLSNQLRKQCCFTCGPPASNSSTTGSSRSAEEKAPKTLPPKVWQEAVAKYNAVCVGGVPREFPIKKLVGAESVLARFHREHVTSKAYSPLELGELISKRSFTATGGVNHLAAKKRSTRLEFDGESLRSADETTWEPRSLWAVVDGLDAVRWCHILFEVGEERHEMTRRARERPDKIEIFREYYAAVSWSICMAMRVNKTYKEASDAILADVTMWNEYMARNSGHIRERPRTARTTALAAVASSELLDSTSWQRQQRWRGEEPAQVLSRFHPMSGGKTERRAGRWRHHRFEPRLQGCGDVILLSFFDGIGSASLALESLGVRVRATMEWEIDPCAIAVSSKVSRGLRMKRGNLLHDDPGVVATMLQDLLRDKESLVLVTAGPPCPDYSRLSATSPGREGDSGQLSVRFAEFLQAVEAKVQKKFHILIENVLLQKSTDLTWFNRALDAQPVVADASSFGMISRPRTWWTRVNWAAMTTHPYQPDQQLKWDKVDGLSRLQSLGISKDLPESFTMPGLSFHEDISSGKRTLPCLTTPAPSDEGRPAPKRMKGKLSAAVKRKWLEGTSQYAPWMYENHALVYEANGSGQLLPAELKEQLHHYPSGFTRHEKVSPRDRHRLLGNSWHLGVARFMLALVLLHGFASLKPVAATDLESVMQEARAREIPVTGHVQSSDRVGVKPAFDMDEQWQNSLSISHPVLEPPVLEEAVQKTMAAILQAGPEVPEYRKRTLALLRELRDQMQSETETWHRGLAPHVASAYTYDGNKIVQIPLLLRLLQGCGCPDCEGLARDLSSGFPLLGELSRSPGWQSRTDDWYEHPISEATFARLNSQHIRARTARNKPDPEWRTMLSEILAEKDQGLIEGPFEAHPSWGFEAVGAAAHDTTGADGRRKVRRCEVWCQDMLGAYRQYPVQDTSHAYMLLQLPHGVSVWRHKVLPFGSAPSVWHFNRCTDALVWLARSWTLVLALHYVDDVGGPEPDWAASSSCETFRELCEIIGIRVKPSKEQLPAVLQKVLGVWLSIHADRLEVRPDSSRLTKVIHSLQSCLETDQLRPEEAHRLCGKLVFLQSSLLGMVGMAAMHPLYMLYARSHGGAEQSLELNQGLRRAIQAVIALLGKATPRCIPLRRGGQQTSIVYADAFFKLGERAWKAGHAQVRHWTRAPVSTLTNGWGFLVIGPAVTSPPVTDIVSCFSSRKAYIFFLGVNAQLLALLANRGRLDLFWVCFIDNTAGLAALAKGFSKESAVNNLLAFFWCLCAELGWFGHFEWVASKLNPADPVSRAELQSAIKYGAAFLQRVPGGYWQLLRQVATSMTLQQAMLCNRPYNLSSPSVGLRGLFESRHGAA</sequence>
<dbReference type="InterPro" id="IPR029063">
    <property type="entry name" value="SAM-dependent_MTases_sf"/>
</dbReference>
<evidence type="ECO:0000313" key="3">
    <source>
        <dbReference type="EMBL" id="CAE7358371.1"/>
    </source>
</evidence>
<dbReference type="InterPro" id="IPR052055">
    <property type="entry name" value="Hepadnavirus_pol/RT"/>
</dbReference>
<dbReference type="SUPFAM" id="SSF56349">
    <property type="entry name" value="DNA breaking-rejoining enzymes"/>
    <property type="match status" value="1"/>
</dbReference>
<dbReference type="Proteomes" id="UP000601435">
    <property type="component" value="Unassembled WGS sequence"/>
</dbReference>
<evidence type="ECO:0000313" key="4">
    <source>
        <dbReference type="Proteomes" id="UP000601435"/>
    </source>
</evidence>
<dbReference type="InterPro" id="IPR043502">
    <property type="entry name" value="DNA/RNA_pol_sf"/>
</dbReference>
<feature type="region of interest" description="Disordered" evidence="2">
    <location>
        <begin position="458"/>
        <end position="477"/>
    </location>
</feature>
<organism evidence="3 4">
    <name type="scientific">Symbiodinium necroappetens</name>
    <dbReference type="NCBI Taxonomy" id="1628268"/>
    <lineage>
        <taxon>Eukaryota</taxon>
        <taxon>Sar</taxon>
        <taxon>Alveolata</taxon>
        <taxon>Dinophyceae</taxon>
        <taxon>Suessiales</taxon>
        <taxon>Symbiodiniaceae</taxon>
        <taxon>Symbiodinium</taxon>
    </lineage>
</organism>
<dbReference type="InterPro" id="IPR013762">
    <property type="entry name" value="Integrase-like_cat_sf"/>
</dbReference>
<evidence type="ECO:0000256" key="1">
    <source>
        <dbReference type="ARBA" id="ARBA00023172"/>
    </source>
</evidence>
<proteinExistence type="predicted"/>
<reference evidence="3" key="1">
    <citation type="submission" date="2021-02" db="EMBL/GenBank/DDBJ databases">
        <authorList>
            <person name="Dougan E. K."/>
            <person name="Rhodes N."/>
            <person name="Thang M."/>
            <person name="Chan C."/>
        </authorList>
    </citation>
    <scope>NUCLEOTIDE SEQUENCE</scope>
</reference>
<dbReference type="GO" id="GO:0006310">
    <property type="term" value="P:DNA recombination"/>
    <property type="evidence" value="ECO:0007669"/>
    <property type="project" value="UniProtKB-KW"/>
</dbReference>
<evidence type="ECO:0000256" key="2">
    <source>
        <dbReference type="SAM" id="MobiDB-lite"/>
    </source>
</evidence>
<keyword evidence="1" id="KW-0233">DNA recombination</keyword>
<dbReference type="Gene3D" id="3.40.50.150">
    <property type="entry name" value="Vaccinia Virus protein VP39"/>
    <property type="match status" value="1"/>
</dbReference>
<dbReference type="OrthoDB" id="412498at2759"/>
<keyword evidence="4" id="KW-1185">Reference proteome</keyword>